<dbReference type="Proteomes" id="UP000050792">
    <property type="component" value="Unassembled WGS sequence"/>
</dbReference>
<proteinExistence type="predicted"/>
<evidence type="ECO:0000313" key="2">
    <source>
        <dbReference type="Proteomes" id="UP000050792"/>
    </source>
</evidence>
<dbReference type="Pfam" id="PF18701">
    <property type="entry name" value="DUF5641"/>
    <property type="match status" value="1"/>
</dbReference>
<evidence type="ECO:0000313" key="3">
    <source>
        <dbReference type="WBParaSite" id="SRDH1_34820.1"/>
    </source>
</evidence>
<reference evidence="3" key="2">
    <citation type="submission" date="2023-11" db="UniProtKB">
        <authorList>
            <consortium name="WormBaseParasite"/>
        </authorList>
    </citation>
    <scope>IDENTIFICATION</scope>
</reference>
<name>A0AA85F3D8_9TREM</name>
<sequence length="105" mass="11769">MRRNLQPIYLVLVNNIGSPVNLWPKAIVRHASYGPGGRVKTVRLKIATEEIGRDVRNLCLLEEADYLNAIAKPGRCVLFGGMLVMFITNQSLLERPIYQSGLMCL</sequence>
<protein>
    <recommendedName>
        <fullName evidence="1">DUF5641 domain-containing protein</fullName>
    </recommendedName>
</protein>
<dbReference type="InterPro" id="IPR040676">
    <property type="entry name" value="DUF5641"/>
</dbReference>
<feature type="domain" description="DUF5641" evidence="1">
    <location>
        <begin position="3"/>
        <end position="61"/>
    </location>
</feature>
<reference evidence="2" key="1">
    <citation type="submission" date="2022-06" db="EMBL/GenBank/DDBJ databases">
        <authorList>
            <person name="Berger JAMES D."/>
            <person name="Berger JAMES D."/>
        </authorList>
    </citation>
    <scope>NUCLEOTIDE SEQUENCE [LARGE SCALE GENOMIC DNA]</scope>
</reference>
<dbReference type="AlphaFoldDB" id="A0AA85F3D8"/>
<dbReference type="WBParaSite" id="SRDH1_34820.1">
    <property type="protein sequence ID" value="SRDH1_34820.1"/>
    <property type="gene ID" value="SRDH1_34820"/>
</dbReference>
<organism evidence="2 3">
    <name type="scientific">Schistosoma rodhaini</name>
    <dbReference type="NCBI Taxonomy" id="6188"/>
    <lineage>
        <taxon>Eukaryota</taxon>
        <taxon>Metazoa</taxon>
        <taxon>Spiralia</taxon>
        <taxon>Lophotrochozoa</taxon>
        <taxon>Platyhelminthes</taxon>
        <taxon>Trematoda</taxon>
        <taxon>Digenea</taxon>
        <taxon>Strigeidida</taxon>
        <taxon>Schistosomatoidea</taxon>
        <taxon>Schistosomatidae</taxon>
        <taxon>Schistosoma</taxon>
    </lineage>
</organism>
<evidence type="ECO:0000259" key="1">
    <source>
        <dbReference type="Pfam" id="PF18701"/>
    </source>
</evidence>
<keyword evidence="2" id="KW-1185">Reference proteome</keyword>
<accession>A0AA85F3D8</accession>